<dbReference type="AlphaFoldDB" id="A0A1F2UQF0"/>
<proteinExistence type="inferred from homology"/>
<comment type="caution">
    <text evidence="8">The sequence shown here is derived from an EMBL/GenBank/DDBJ whole genome shotgun (WGS) entry which is preliminary data.</text>
</comment>
<dbReference type="PROSITE" id="PS50889">
    <property type="entry name" value="S4"/>
    <property type="match status" value="1"/>
</dbReference>
<name>A0A1F2UQF0_9ACTN</name>
<comment type="function">
    <text evidence="6">Responsible for synthesis of pseudouridine from uracil.</text>
</comment>
<dbReference type="CDD" id="cd00165">
    <property type="entry name" value="S4"/>
    <property type="match status" value="1"/>
</dbReference>
<dbReference type="PANTHER" id="PTHR21600">
    <property type="entry name" value="MITOCHONDRIAL RNA PSEUDOURIDINE SYNTHASE"/>
    <property type="match status" value="1"/>
</dbReference>
<evidence type="ECO:0000256" key="2">
    <source>
        <dbReference type="ARBA" id="ARBA00010876"/>
    </source>
</evidence>
<sequence length="321" mass="35515">MFIEESGTIEFSMVVGSEDAGVRIDAYLTKHKDIPSRSFAQNLIENDQVHVDGEGVGKDYRLRATQTVDVEIPPPTPSEVIPESIPLTIKYEDGDLIILSKSAGMVVHPAHGHAGGTLVNALLAHATGLSGIGGVVRPGIVHRLDKDTSGLMIVAKNDMSHQALSGELKNRKIKRTYLALVHGAFKEIEGTVDAPIGRSPKFRQKMSVTGVASRDAVSHYKVLESFGNDYSLVEVKLETGRTHQIRVHMKHINHPVVGDPVYGSGRAKRDLGLTRQFLHAYQLELTHPRTKEPLNFEDSIPPELQLILNKLRRMYFRQTTR</sequence>
<protein>
    <recommendedName>
        <fullName evidence="6">Pseudouridine synthase</fullName>
        <ecNumber evidence="6">5.4.99.-</ecNumber>
    </recommendedName>
</protein>
<dbReference type="InterPro" id="IPR050188">
    <property type="entry name" value="RluA_PseudoU_synthase"/>
</dbReference>
<gene>
    <name evidence="8" type="ORF">A2074_06990</name>
</gene>
<evidence type="ECO:0000259" key="7">
    <source>
        <dbReference type="SMART" id="SM00363"/>
    </source>
</evidence>
<evidence type="ECO:0000256" key="6">
    <source>
        <dbReference type="RuleBase" id="RU362028"/>
    </source>
</evidence>
<dbReference type="GO" id="GO:0120159">
    <property type="term" value="F:rRNA pseudouridine synthase activity"/>
    <property type="evidence" value="ECO:0007669"/>
    <property type="project" value="UniProtKB-ARBA"/>
</dbReference>
<dbReference type="SUPFAM" id="SSF55120">
    <property type="entry name" value="Pseudouridine synthase"/>
    <property type="match status" value="1"/>
</dbReference>
<dbReference type="CDD" id="cd02869">
    <property type="entry name" value="PseudoU_synth_RluA_like"/>
    <property type="match status" value="1"/>
</dbReference>
<dbReference type="EC" id="5.4.99.-" evidence="6"/>
<evidence type="ECO:0000313" key="8">
    <source>
        <dbReference type="EMBL" id="OFW33316.1"/>
    </source>
</evidence>
<dbReference type="NCBIfam" id="TIGR00005">
    <property type="entry name" value="rluA_subfam"/>
    <property type="match status" value="1"/>
</dbReference>
<dbReference type="Proteomes" id="UP000178086">
    <property type="component" value="Unassembled WGS sequence"/>
</dbReference>
<dbReference type="InterPro" id="IPR002942">
    <property type="entry name" value="S4_RNA-bd"/>
</dbReference>
<dbReference type="InterPro" id="IPR006224">
    <property type="entry name" value="PsdUridine_synth_RluA-like_CS"/>
</dbReference>
<evidence type="ECO:0000256" key="3">
    <source>
        <dbReference type="ARBA" id="ARBA00023235"/>
    </source>
</evidence>
<comment type="catalytic activity">
    <reaction evidence="1 6">
        <text>a uridine in RNA = a pseudouridine in RNA</text>
        <dbReference type="Rhea" id="RHEA:48348"/>
        <dbReference type="Rhea" id="RHEA-COMP:12068"/>
        <dbReference type="Rhea" id="RHEA-COMP:12069"/>
        <dbReference type="ChEBI" id="CHEBI:65314"/>
        <dbReference type="ChEBI" id="CHEBI:65315"/>
    </reaction>
</comment>
<dbReference type="InterPro" id="IPR006225">
    <property type="entry name" value="PsdUridine_synth_RluC/D"/>
</dbReference>
<dbReference type="InterPro" id="IPR006145">
    <property type="entry name" value="PsdUridine_synth_RsuA/RluA"/>
</dbReference>
<dbReference type="InterPro" id="IPR020103">
    <property type="entry name" value="PsdUridine_synth_cat_dom_sf"/>
</dbReference>
<evidence type="ECO:0000313" key="9">
    <source>
        <dbReference type="Proteomes" id="UP000178086"/>
    </source>
</evidence>
<dbReference type="PROSITE" id="PS01129">
    <property type="entry name" value="PSI_RLU"/>
    <property type="match status" value="1"/>
</dbReference>
<dbReference type="Gene3D" id="3.10.290.10">
    <property type="entry name" value="RNA-binding S4 domain"/>
    <property type="match status" value="1"/>
</dbReference>
<dbReference type="GO" id="GO:0000455">
    <property type="term" value="P:enzyme-directed rRNA pseudouridine synthesis"/>
    <property type="evidence" value="ECO:0007669"/>
    <property type="project" value="TreeGrafter"/>
</dbReference>
<dbReference type="SUPFAM" id="SSF55174">
    <property type="entry name" value="Alpha-L RNA-binding motif"/>
    <property type="match status" value="1"/>
</dbReference>
<keyword evidence="5" id="KW-0694">RNA-binding</keyword>
<evidence type="ECO:0000256" key="5">
    <source>
        <dbReference type="PROSITE-ProRule" id="PRU00182"/>
    </source>
</evidence>
<dbReference type="InterPro" id="IPR036986">
    <property type="entry name" value="S4_RNA-bd_sf"/>
</dbReference>
<dbReference type="PANTHER" id="PTHR21600:SF44">
    <property type="entry name" value="RIBOSOMAL LARGE SUBUNIT PSEUDOURIDINE SYNTHASE D"/>
    <property type="match status" value="1"/>
</dbReference>
<evidence type="ECO:0000256" key="1">
    <source>
        <dbReference type="ARBA" id="ARBA00000073"/>
    </source>
</evidence>
<organism evidence="8 9">
    <name type="scientific">Candidatus Aquicultor primus</name>
    <dbReference type="NCBI Taxonomy" id="1797195"/>
    <lineage>
        <taxon>Bacteria</taxon>
        <taxon>Bacillati</taxon>
        <taxon>Actinomycetota</taxon>
        <taxon>Candidatus Aquicultoria</taxon>
        <taxon>Candidatus Aquicultorales</taxon>
        <taxon>Candidatus Aquicultoraceae</taxon>
        <taxon>Candidatus Aquicultor</taxon>
    </lineage>
</organism>
<keyword evidence="3 6" id="KW-0413">Isomerase</keyword>
<evidence type="ECO:0000256" key="4">
    <source>
        <dbReference type="PIRSR" id="PIRSR606225-1"/>
    </source>
</evidence>
<accession>A0A1F2UQF0</accession>
<dbReference type="SMART" id="SM00363">
    <property type="entry name" value="S4"/>
    <property type="match status" value="1"/>
</dbReference>
<comment type="similarity">
    <text evidence="2 6">Belongs to the pseudouridine synthase RluA family.</text>
</comment>
<dbReference type="Gene3D" id="3.30.2350.10">
    <property type="entry name" value="Pseudouridine synthase"/>
    <property type="match status" value="1"/>
</dbReference>
<dbReference type="EMBL" id="MELI01000070">
    <property type="protein sequence ID" value="OFW33316.1"/>
    <property type="molecule type" value="Genomic_DNA"/>
</dbReference>
<feature type="active site" evidence="4">
    <location>
        <position position="145"/>
    </location>
</feature>
<reference evidence="8 9" key="1">
    <citation type="journal article" date="2016" name="Nat. Commun.">
        <title>Thousands of microbial genomes shed light on interconnected biogeochemical processes in an aquifer system.</title>
        <authorList>
            <person name="Anantharaman K."/>
            <person name="Brown C.T."/>
            <person name="Hug L.A."/>
            <person name="Sharon I."/>
            <person name="Castelle C.J."/>
            <person name="Probst A.J."/>
            <person name="Thomas B.C."/>
            <person name="Singh A."/>
            <person name="Wilkins M.J."/>
            <person name="Karaoz U."/>
            <person name="Brodie E.L."/>
            <person name="Williams K.H."/>
            <person name="Hubbard S.S."/>
            <person name="Banfield J.F."/>
        </authorList>
    </citation>
    <scope>NUCLEOTIDE SEQUENCE [LARGE SCALE GENOMIC DNA]</scope>
</reference>
<dbReference type="GO" id="GO:0003723">
    <property type="term" value="F:RNA binding"/>
    <property type="evidence" value="ECO:0007669"/>
    <property type="project" value="UniProtKB-KW"/>
</dbReference>
<dbReference type="Pfam" id="PF00849">
    <property type="entry name" value="PseudoU_synth_2"/>
    <property type="match status" value="1"/>
</dbReference>
<feature type="domain" description="RNA-binding S4" evidence="7">
    <location>
        <begin position="22"/>
        <end position="86"/>
    </location>
</feature>